<proteinExistence type="predicted"/>
<name>A0A354YYH8_9FIRM</name>
<dbReference type="Pfam" id="PF13478">
    <property type="entry name" value="XdhC_C"/>
    <property type="match status" value="1"/>
</dbReference>
<dbReference type="AlphaFoldDB" id="A0A354YYH8"/>
<comment type="caution">
    <text evidence="2">The sequence shown here is derived from an EMBL/GenBank/DDBJ whole genome shotgun (WGS) entry which is preliminary data.</text>
</comment>
<organism evidence="2 3">
    <name type="scientific">Syntrophomonas wolfei</name>
    <dbReference type="NCBI Taxonomy" id="863"/>
    <lineage>
        <taxon>Bacteria</taxon>
        <taxon>Bacillati</taxon>
        <taxon>Bacillota</taxon>
        <taxon>Clostridia</taxon>
        <taxon>Eubacteriales</taxon>
        <taxon>Syntrophomonadaceae</taxon>
        <taxon>Syntrophomonas</taxon>
    </lineage>
</organism>
<feature type="non-terminal residue" evidence="2">
    <location>
        <position position="58"/>
    </location>
</feature>
<evidence type="ECO:0000313" key="2">
    <source>
        <dbReference type="EMBL" id="HBK53771.1"/>
    </source>
</evidence>
<evidence type="ECO:0000259" key="1">
    <source>
        <dbReference type="Pfam" id="PF13478"/>
    </source>
</evidence>
<gene>
    <name evidence="2" type="ORF">DDZ44_07540</name>
</gene>
<dbReference type="Proteomes" id="UP000263273">
    <property type="component" value="Unassembled WGS sequence"/>
</dbReference>
<dbReference type="InterPro" id="IPR027051">
    <property type="entry name" value="XdhC_Rossmann_dom"/>
</dbReference>
<evidence type="ECO:0000313" key="3">
    <source>
        <dbReference type="Proteomes" id="UP000263273"/>
    </source>
</evidence>
<reference evidence="2 3" key="1">
    <citation type="journal article" date="2018" name="Nat. Biotechnol.">
        <title>A standardized bacterial taxonomy based on genome phylogeny substantially revises the tree of life.</title>
        <authorList>
            <person name="Parks D.H."/>
            <person name="Chuvochina M."/>
            <person name="Waite D.W."/>
            <person name="Rinke C."/>
            <person name="Skarshewski A."/>
            <person name="Chaumeil P.A."/>
            <person name="Hugenholtz P."/>
        </authorList>
    </citation>
    <scope>NUCLEOTIDE SEQUENCE [LARGE SCALE GENOMIC DNA]</scope>
    <source>
        <strain evidence="2">UBA10948</strain>
    </source>
</reference>
<feature type="non-terminal residue" evidence="2">
    <location>
        <position position="1"/>
    </location>
</feature>
<dbReference type="Gene3D" id="3.40.50.720">
    <property type="entry name" value="NAD(P)-binding Rossmann-like Domain"/>
    <property type="match status" value="1"/>
</dbReference>
<dbReference type="EMBL" id="DNZF01000166">
    <property type="protein sequence ID" value="HBK53771.1"/>
    <property type="molecule type" value="Genomic_DNA"/>
</dbReference>
<sequence>LVELLKAYDIDENTSIVLLSYHHEFDEAALLTVIYSPARYIGILGNKHKVTAYFSKLN</sequence>
<feature type="domain" description="XdhC Rossmann" evidence="1">
    <location>
        <begin position="12"/>
        <end position="57"/>
    </location>
</feature>
<accession>A0A354YYH8</accession>
<protein>
    <submittedName>
        <fullName evidence="2">Xanthine dehydrogenase</fullName>
    </submittedName>
</protein>